<organism evidence="2 3">
    <name type="scientific">Cochliobolus carbonum (strain 26-R-13)</name>
    <name type="common">Maize leaf spot fungus</name>
    <name type="synonym">Bipolaris zeicola</name>
    <dbReference type="NCBI Taxonomy" id="930089"/>
    <lineage>
        <taxon>Eukaryota</taxon>
        <taxon>Fungi</taxon>
        <taxon>Dikarya</taxon>
        <taxon>Ascomycota</taxon>
        <taxon>Pezizomycotina</taxon>
        <taxon>Dothideomycetes</taxon>
        <taxon>Pleosporomycetidae</taxon>
        <taxon>Pleosporales</taxon>
        <taxon>Pleosporineae</taxon>
        <taxon>Pleosporaceae</taxon>
        <taxon>Bipolaris</taxon>
    </lineage>
</organism>
<protein>
    <submittedName>
        <fullName evidence="2">Uncharacterized protein</fullName>
    </submittedName>
</protein>
<name>W6Y9W0_COCC2</name>
<evidence type="ECO:0000313" key="3">
    <source>
        <dbReference type="Proteomes" id="UP000053841"/>
    </source>
</evidence>
<accession>W6Y9W0</accession>
<dbReference type="AlphaFoldDB" id="W6Y9W0"/>
<dbReference type="RefSeq" id="XP_007717751.1">
    <property type="nucleotide sequence ID" value="XM_007719561.1"/>
</dbReference>
<dbReference type="GeneID" id="19144099"/>
<evidence type="ECO:0000313" key="2">
    <source>
        <dbReference type="EMBL" id="EUC27951.1"/>
    </source>
</evidence>
<dbReference type="OrthoDB" id="10423392at2759"/>
<proteinExistence type="predicted"/>
<feature type="region of interest" description="Disordered" evidence="1">
    <location>
        <begin position="53"/>
        <end position="72"/>
    </location>
</feature>
<dbReference type="Proteomes" id="UP000053841">
    <property type="component" value="Unassembled WGS sequence"/>
</dbReference>
<gene>
    <name evidence="2" type="ORF">COCCADRAFT_110427</name>
</gene>
<dbReference type="HOGENOM" id="CLU_1106945_0_0_1"/>
<keyword evidence="3" id="KW-1185">Reference proteome</keyword>
<evidence type="ECO:0000256" key="1">
    <source>
        <dbReference type="SAM" id="MobiDB-lite"/>
    </source>
</evidence>
<dbReference type="EMBL" id="KI964859">
    <property type="protein sequence ID" value="EUC27951.1"/>
    <property type="molecule type" value="Genomic_DNA"/>
</dbReference>
<reference evidence="2 3" key="1">
    <citation type="journal article" date="2013" name="PLoS Genet.">
        <title>Comparative genome structure, secondary metabolite, and effector coding capacity across Cochliobolus pathogens.</title>
        <authorList>
            <person name="Condon B.J."/>
            <person name="Leng Y."/>
            <person name="Wu D."/>
            <person name="Bushley K.E."/>
            <person name="Ohm R.A."/>
            <person name="Otillar R."/>
            <person name="Martin J."/>
            <person name="Schackwitz W."/>
            <person name="Grimwood J."/>
            <person name="MohdZainudin N."/>
            <person name="Xue C."/>
            <person name="Wang R."/>
            <person name="Manning V.A."/>
            <person name="Dhillon B."/>
            <person name="Tu Z.J."/>
            <person name="Steffenson B.J."/>
            <person name="Salamov A."/>
            <person name="Sun H."/>
            <person name="Lowry S."/>
            <person name="LaButti K."/>
            <person name="Han J."/>
            <person name="Copeland A."/>
            <person name="Lindquist E."/>
            <person name="Barry K."/>
            <person name="Schmutz J."/>
            <person name="Baker S.E."/>
            <person name="Ciuffetti L.M."/>
            <person name="Grigoriev I.V."/>
            <person name="Zhong S."/>
            <person name="Turgeon B.G."/>
        </authorList>
    </citation>
    <scope>NUCLEOTIDE SEQUENCE [LARGE SCALE GENOMIC DNA]</scope>
    <source>
        <strain evidence="2 3">26-R-13</strain>
    </source>
</reference>
<dbReference type="KEGG" id="bze:COCCADRAFT_110427"/>
<feature type="region of interest" description="Disordered" evidence="1">
    <location>
        <begin position="1"/>
        <end position="21"/>
    </location>
</feature>
<sequence>MHPLTRRALADVTTPTRQEPPAAAVAPCASTASAFRACHARLHATCIQIHATPRASPRPSANHTRPPPNHCSHPARLPTCTPPPPTNHRHSTHVQFLRPPASPLRLLASCKLVPLVRGYSARKNTSSTSTWPTEYKRLHLTASSPTPLTPVLCTLLFTLVRLPQAEPLQASQSRSPPLVSTRGGGSFRFFSCYHLFVPARAAVTSGTYDTPCQRGVTDGTSWFATSKSVQLCRLEHTLPTLSCTSDQGTHV</sequence>